<sequence>MLYSNRFKQILKICLEQDPDYVSIDALAKRLKTSRRTIFRELQNVDLKRYRLSLASKAGKGIRLEGKEEDKRALLDDLEAESIPYFHKEERQKYLAFELLRFPEVKKLVYYGNLFEVSETTVSKDLEAIEPLLARYDLKLDRTHKNKIQVLGSEENRRRAMSAIVHNTLENFQNDVDSLDPQALQKEIFASSNEGILKLLNQTILDEVLDLFTNEYKTLHLDQYAQSAYIGLIIHLVVAIERIQKGEEIVSDPALYASIAKTSAMEQAQKISQKLEETFLIQIPQAETTFIAMHLLGSKSANPQNTNDNKQIDELAFFLIEQLPLPIRSSLKMDPQFMQGFITHLQPTLIRLQYALPIYNPLLEKIQEQYPSLYADTKKAAKKLEAKIDLSISEAEIGFMTMHIGASLERRRIEARRTKVQAGVVCASGVGVSALLVARLQSVFQNRIKFKTLSLEQYYQQDFEGLDLIITTFELQSTRLPVIKVNPLLSAQDIDTIREIIADLPIARSADQSVDHQQKIASIQQCSQQMLGILNNLVFAHIDPDASVEDMIGEASVLALGNQSMIEEALKKREEIGSLFIDELHFGLLHATSEGVKSAQAQFIWPKEGKFTKYPKIEAVVVLLLPKAHAMYEQKLLSLITINMMESTELKQAVLAQEERRIVSVLSNLYLEMLQTESFA</sequence>
<dbReference type="Pfam" id="PF05043">
    <property type="entry name" value="Mga"/>
    <property type="match status" value="1"/>
</dbReference>
<evidence type="ECO:0000256" key="3">
    <source>
        <dbReference type="ARBA" id="ARBA00023015"/>
    </source>
</evidence>
<dbReference type="Proteomes" id="UP000186705">
    <property type="component" value="Unassembled WGS sequence"/>
</dbReference>
<evidence type="ECO:0000313" key="9">
    <source>
        <dbReference type="Proteomes" id="UP000186705"/>
    </source>
</evidence>
<protein>
    <recommendedName>
        <fullName evidence="10">PTS system EIIA component</fullName>
    </recommendedName>
</protein>
<evidence type="ECO:0008006" key="10">
    <source>
        <dbReference type="Google" id="ProtNLM"/>
    </source>
</evidence>
<dbReference type="InterPro" id="IPR036388">
    <property type="entry name" value="WH-like_DNA-bd_sf"/>
</dbReference>
<dbReference type="GO" id="GO:0009401">
    <property type="term" value="P:phosphoenolpyruvate-dependent sugar phosphotransferase system"/>
    <property type="evidence" value="ECO:0007669"/>
    <property type="project" value="InterPro"/>
</dbReference>
<keyword evidence="5" id="KW-0804">Transcription</keyword>
<comment type="caution">
    <text evidence="8">The sequence shown here is derived from an EMBL/GenBank/DDBJ whole genome shotgun (WGS) entry which is preliminary data.</text>
</comment>
<feature type="domain" description="PTS EIIB type-2" evidence="6">
    <location>
        <begin position="420"/>
        <end position="509"/>
    </location>
</feature>
<dbReference type="GO" id="GO:0006355">
    <property type="term" value="P:regulation of DNA-templated transcription"/>
    <property type="evidence" value="ECO:0007669"/>
    <property type="project" value="InterPro"/>
</dbReference>
<evidence type="ECO:0000256" key="2">
    <source>
        <dbReference type="ARBA" id="ARBA00022737"/>
    </source>
</evidence>
<keyword evidence="2" id="KW-0677">Repeat</keyword>
<keyword evidence="4" id="KW-0010">Activator</keyword>
<dbReference type="PANTHER" id="PTHR30185:SF18">
    <property type="entry name" value="TRANSCRIPTIONAL REGULATOR MTLR"/>
    <property type="match status" value="1"/>
</dbReference>
<dbReference type="Gene3D" id="3.40.50.2300">
    <property type="match status" value="1"/>
</dbReference>
<dbReference type="InterPro" id="IPR050661">
    <property type="entry name" value="BglG_antiterminators"/>
</dbReference>
<keyword evidence="3" id="KW-0805">Transcription regulation</keyword>
<dbReference type="Pfam" id="PF08279">
    <property type="entry name" value="HTH_11"/>
    <property type="match status" value="1"/>
</dbReference>
<dbReference type="GeneID" id="78275684"/>
<dbReference type="Gene3D" id="1.10.1790.10">
    <property type="entry name" value="PRD domain"/>
    <property type="match status" value="2"/>
</dbReference>
<keyword evidence="1" id="KW-0808">Transferase</keyword>
<accession>A0A1U7NM60</accession>
<dbReference type="InterPro" id="IPR007737">
    <property type="entry name" value="Mga_HTH"/>
</dbReference>
<dbReference type="RefSeq" id="WP_076341554.1">
    <property type="nucleotide sequence ID" value="NZ_JBGNFS010000002.1"/>
</dbReference>
<dbReference type="Gene3D" id="1.10.10.10">
    <property type="entry name" value="Winged helix-like DNA-binding domain superfamily/Winged helix DNA-binding domain"/>
    <property type="match status" value="1"/>
</dbReference>
<dbReference type="Pfam" id="PF00874">
    <property type="entry name" value="PRD"/>
    <property type="match status" value="2"/>
</dbReference>
<organism evidence="8 9">
    <name type="scientific">Dubosiella newyorkensis</name>
    <dbReference type="NCBI Taxonomy" id="1862672"/>
    <lineage>
        <taxon>Bacteria</taxon>
        <taxon>Bacillati</taxon>
        <taxon>Bacillota</taxon>
        <taxon>Erysipelotrichia</taxon>
        <taxon>Erysipelotrichales</taxon>
        <taxon>Erysipelotrichaceae</taxon>
        <taxon>Dubosiella</taxon>
    </lineage>
</organism>
<dbReference type="CDD" id="cd05568">
    <property type="entry name" value="PTS_IIB_bgl_like"/>
    <property type="match status" value="1"/>
</dbReference>
<dbReference type="PROSITE" id="PS51099">
    <property type="entry name" value="PTS_EIIB_TYPE_2"/>
    <property type="match status" value="1"/>
</dbReference>
<dbReference type="SUPFAM" id="SSF63520">
    <property type="entry name" value="PTS-regulatory domain, PRD"/>
    <property type="match status" value="2"/>
</dbReference>
<evidence type="ECO:0000313" key="8">
    <source>
        <dbReference type="EMBL" id="OLU46217.1"/>
    </source>
</evidence>
<name>A0A1U7NM60_9FIRM</name>
<dbReference type="InterPro" id="IPR036095">
    <property type="entry name" value="PTS_EIIB-like_sf"/>
</dbReference>
<dbReference type="InterPro" id="IPR013011">
    <property type="entry name" value="PTS_EIIB_2"/>
</dbReference>
<dbReference type="GO" id="GO:0008982">
    <property type="term" value="F:protein-N(PI)-phosphohistidine-sugar phosphotransferase activity"/>
    <property type="evidence" value="ECO:0007669"/>
    <property type="project" value="InterPro"/>
</dbReference>
<dbReference type="AlphaFoldDB" id="A0A1U7NM60"/>
<dbReference type="InterPro" id="IPR011608">
    <property type="entry name" value="PRD"/>
</dbReference>
<dbReference type="OrthoDB" id="3175596at2"/>
<proteinExistence type="predicted"/>
<gene>
    <name evidence="8" type="ORF">BO225_06980</name>
</gene>
<feature type="domain" description="PRD" evidence="7">
    <location>
        <begin position="199"/>
        <end position="302"/>
    </location>
</feature>
<dbReference type="PANTHER" id="PTHR30185">
    <property type="entry name" value="CRYPTIC BETA-GLUCOSIDE BGL OPERON ANTITERMINATOR"/>
    <property type="match status" value="1"/>
</dbReference>
<evidence type="ECO:0000256" key="4">
    <source>
        <dbReference type="ARBA" id="ARBA00023159"/>
    </source>
</evidence>
<dbReference type="STRING" id="1862672.BO225_06980"/>
<evidence type="ECO:0000259" key="7">
    <source>
        <dbReference type="PROSITE" id="PS51372"/>
    </source>
</evidence>
<dbReference type="InterPro" id="IPR016152">
    <property type="entry name" value="PTrfase/Anion_transptr"/>
</dbReference>
<dbReference type="PROSITE" id="PS51372">
    <property type="entry name" value="PRD_2"/>
    <property type="match status" value="2"/>
</dbReference>
<dbReference type="SUPFAM" id="SSF55804">
    <property type="entry name" value="Phoshotransferase/anion transport protein"/>
    <property type="match status" value="1"/>
</dbReference>
<dbReference type="SUPFAM" id="SSF52794">
    <property type="entry name" value="PTS system IIB component-like"/>
    <property type="match status" value="1"/>
</dbReference>
<reference evidence="8 9" key="1">
    <citation type="submission" date="2016-11" db="EMBL/GenBank/DDBJ databases">
        <title>Description of two novel members of the family Erysipelotrichaceae: Ileibacterium lipovorans gen. nov., sp. nov. and Dubosiella newyorkensis, gen. nov., sp. nov.</title>
        <authorList>
            <person name="Cox L.M."/>
            <person name="Sohn J."/>
            <person name="Tyrrell K.L."/>
            <person name="Citron D.M."/>
            <person name="Lawson P.A."/>
            <person name="Patel N.B."/>
            <person name="Iizumi T."/>
            <person name="Perez-Perez G.I."/>
            <person name="Goldstein E.J."/>
            <person name="Blaser M.J."/>
        </authorList>
    </citation>
    <scope>NUCLEOTIDE SEQUENCE [LARGE SCALE GENOMIC DNA]</scope>
    <source>
        <strain evidence="8 9">NYU-BL-A4</strain>
    </source>
</reference>
<evidence type="ECO:0000259" key="6">
    <source>
        <dbReference type="PROSITE" id="PS51099"/>
    </source>
</evidence>
<dbReference type="InterPro" id="IPR013196">
    <property type="entry name" value="HTH_11"/>
</dbReference>
<evidence type="ECO:0000256" key="1">
    <source>
        <dbReference type="ARBA" id="ARBA00022679"/>
    </source>
</evidence>
<dbReference type="EMBL" id="MPKA01000067">
    <property type="protein sequence ID" value="OLU46217.1"/>
    <property type="molecule type" value="Genomic_DNA"/>
</dbReference>
<keyword evidence="9" id="KW-1185">Reference proteome</keyword>
<dbReference type="Gene3D" id="3.40.930.10">
    <property type="entry name" value="Mannitol-specific EII, Chain A"/>
    <property type="match status" value="1"/>
</dbReference>
<dbReference type="InterPro" id="IPR036634">
    <property type="entry name" value="PRD_sf"/>
</dbReference>
<evidence type="ECO:0000256" key="5">
    <source>
        <dbReference type="ARBA" id="ARBA00023163"/>
    </source>
</evidence>
<feature type="domain" description="PRD" evidence="7">
    <location>
        <begin position="303"/>
        <end position="414"/>
    </location>
</feature>